<dbReference type="InterPro" id="IPR050640">
    <property type="entry name" value="Bact_2-comp_sensor_kinase"/>
</dbReference>
<keyword evidence="7" id="KW-0547">Nucleotide-binding</keyword>
<protein>
    <recommendedName>
        <fullName evidence="3">histidine kinase</fullName>
        <ecNumber evidence="3">2.7.13.3</ecNumber>
    </recommendedName>
</protein>
<dbReference type="Pfam" id="PF06580">
    <property type="entry name" value="His_kinase"/>
    <property type="match status" value="1"/>
</dbReference>
<keyword evidence="4" id="KW-1003">Cell membrane</keyword>
<comment type="caution">
    <text evidence="15">The sequence shown here is derived from an EMBL/GenBank/DDBJ whole genome shotgun (WGS) entry which is preliminary data.</text>
</comment>
<dbReference type="GO" id="GO:0005524">
    <property type="term" value="F:ATP binding"/>
    <property type="evidence" value="ECO:0007669"/>
    <property type="project" value="UniProtKB-KW"/>
</dbReference>
<dbReference type="AlphaFoldDB" id="A0A559K921"/>
<keyword evidence="5" id="KW-0597">Phosphoprotein</keyword>
<dbReference type="PRINTS" id="PR00344">
    <property type="entry name" value="BCTRLSENSOR"/>
</dbReference>
<evidence type="ECO:0000259" key="14">
    <source>
        <dbReference type="PROSITE" id="PS50885"/>
    </source>
</evidence>
<comment type="catalytic activity">
    <reaction evidence="1">
        <text>ATP + protein L-histidine = ADP + protein N-phospho-L-histidine.</text>
        <dbReference type="EC" id="2.7.13.3"/>
    </reaction>
</comment>
<evidence type="ECO:0000256" key="5">
    <source>
        <dbReference type="ARBA" id="ARBA00022553"/>
    </source>
</evidence>
<dbReference type="InterPro" id="IPR005467">
    <property type="entry name" value="His_kinase_dom"/>
</dbReference>
<dbReference type="InterPro" id="IPR004358">
    <property type="entry name" value="Sig_transdc_His_kin-like_C"/>
</dbReference>
<dbReference type="GO" id="GO:0005886">
    <property type="term" value="C:plasma membrane"/>
    <property type="evidence" value="ECO:0007669"/>
    <property type="project" value="UniProtKB-SubCell"/>
</dbReference>
<dbReference type="SMART" id="SM00387">
    <property type="entry name" value="HATPase_c"/>
    <property type="match status" value="1"/>
</dbReference>
<evidence type="ECO:0000256" key="1">
    <source>
        <dbReference type="ARBA" id="ARBA00000085"/>
    </source>
</evidence>
<keyword evidence="16" id="KW-1185">Reference proteome</keyword>
<evidence type="ECO:0000256" key="2">
    <source>
        <dbReference type="ARBA" id="ARBA00004651"/>
    </source>
</evidence>
<accession>A0A559K921</accession>
<keyword evidence="9" id="KW-0067">ATP-binding</keyword>
<dbReference type="Gene3D" id="3.30.565.10">
    <property type="entry name" value="Histidine kinase-like ATPase, C-terminal domain"/>
    <property type="match status" value="1"/>
</dbReference>
<keyword evidence="6" id="KW-0808">Transferase</keyword>
<dbReference type="Proteomes" id="UP000317036">
    <property type="component" value="Unassembled WGS sequence"/>
</dbReference>
<organism evidence="15 16">
    <name type="scientific">Paenibacillus cremeus</name>
    <dbReference type="NCBI Taxonomy" id="2163881"/>
    <lineage>
        <taxon>Bacteria</taxon>
        <taxon>Bacillati</taxon>
        <taxon>Bacillota</taxon>
        <taxon>Bacilli</taxon>
        <taxon>Bacillales</taxon>
        <taxon>Paenibacillaceae</taxon>
        <taxon>Paenibacillus</taxon>
    </lineage>
</organism>
<feature type="domain" description="HAMP" evidence="14">
    <location>
        <begin position="323"/>
        <end position="381"/>
    </location>
</feature>
<evidence type="ECO:0000256" key="12">
    <source>
        <dbReference type="SAM" id="Phobius"/>
    </source>
</evidence>
<dbReference type="InterPro" id="IPR003594">
    <property type="entry name" value="HATPase_dom"/>
</dbReference>
<dbReference type="GO" id="GO:0000155">
    <property type="term" value="F:phosphorelay sensor kinase activity"/>
    <property type="evidence" value="ECO:0007669"/>
    <property type="project" value="InterPro"/>
</dbReference>
<dbReference type="SUPFAM" id="SSF158472">
    <property type="entry name" value="HAMP domain-like"/>
    <property type="match status" value="1"/>
</dbReference>
<dbReference type="InterPro" id="IPR010559">
    <property type="entry name" value="Sig_transdc_His_kin_internal"/>
</dbReference>
<dbReference type="SMART" id="SM00304">
    <property type="entry name" value="HAMP"/>
    <property type="match status" value="1"/>
</dbReference>
<dbReference type="InterPro" id="IPR003660">
    <property type="entry name" value="HAMP_dom"/>
</dbReference>
<comment type="subcellular location">
    <subcellularLocation>
        <location evidence="2">Cell membrane</location>
        <topology evidence="2">Multi-pass membrane protein</topology>
    </subcellularLocation>
</comment>
<dbReference type="Pfam" id="PF02518">
    <property type="entry name" value="HATPase_c"/>
    <property type="match status" value="1"/>
</dbReference>
<evidence type="ECO:0000256" key="10">
    <source>
        <dbReference type="ARBA" id="ARBA00023012"/>
    </source>
</evidence>
<name>A0A559K921_9BACL</name>
<evidence type="ECO:0000313" key="16">
    <source>
        <dbReference type="Proteomes" id="UP000317036"/>
    </source>
</evidence>
<proteinExistence type="predicted"/>
<dbReference type="SUPFAM" id="SSF55874">
    <property type="entry name" value="ATPase domain of HSP90 chaperone/DNA topoisomerase II/histidine kinase"/>
    <property type="match status" value="1"/>
</dbReference>
<dbReference type="PANTHER" id="PTHR34220:SF7">
    <property type="entry name" value="SENSOR HISTIDINE KINASE YPDA"/>
    <property type="match status" value="1"/>
</dbReference>
<dbReference type="InterPro" id="IPR036890">
    <property type="entry name" value="HATPase_C_sf"/>
</dbReference>
<dbReference type="CDD" id="cd06225">
    <property type="entry name" value="HAMP"/>
    <property type="match status" value="1"/>
</dbReference>
<feature type="domain" description="Histidine kinase" evidence="13">
    <location>
        <begin position="491"/>
        <end position="594"/>
    </location>
</feature>
<dbReference type="EMBL" id="VNJI01000021">
    <property type="protein sequence ID" value="TVY08622.1"/>
    <property type="molecule type" value="Genomic_DNA"/>
</dbReference>
<dbReference type="EC" id="2.7.13.3" evidence="3"/>
<evidence type="ECO:0000256" key="8">
    <source>
        <dbReference type="ARBA" id="ARBA00022777"/>
    </source>
</evidence>
<dbReference type="OrthoDB" id="9776552at2"/>
<feature type="transmembrane region" description="Helical" evidence="12">
    <location>
        <begin position="302"/>
        <end position="322"/>
    </location>
</feature>
<keyword evidence="8 15" id="KW-0418">Kinase</keyword>
<keyword evidence="11 12" id="KW-0472">Membrane</keyword>
<dbReference type="RefSeq" id="WP_144849232.1">
    <property type="nucleotide sequence ID" value="NZ_VNJI01000021.1"/>
</dbReference>
<dbReference type="Pfam" id="PF00672">
    <property type="entry name" value="HAMP"/>
    <property type="match status" value="1"/>
</dbReference>
<evidence type="ECO:0000256" key="4">
    <source>
        <dbReference type="ARBA" id="ARBA00022475"/>
    </source>
</evidence>
<reference evidence="15 16" key="1">
    <citation type="submission" date="2019-07" db="EMBL/GenBank/DDBJ databases">
        <authorList>
            <person name="Kim J."/>
        </authorList>
    </citation>
    <scope>NUCLEOTIDE SEQUENCE [LARGE SCALE GENOMIC DNA]</scope>
    <source>
        <strain evidence="15 16">JC52</strain>
    </source>
</reference>
<gene>
    <name evidence="15" type="ORF">FPZ49_17480</name>
</gene>
<keyword evidence="10" id="KW-0902">Two-component regulatory system</keyword>
<dbReference type="Gene3D" id="6.10.340.10">
    <property type="match status" value="1"/>
</dbReference>
<evidence type="ECO:0000256" key="11">
    <source>
        <dbReference type="ARBA" id="ARBA00023136"/>
    </source>
</evidence>
<keyword evidence="12" id="KW-1133">Transmembrane helix</keyword>
<dbReference type="PANTHER" id="PTHR34220">
    <property type="entry name" value="SENSOR HISTIDINE KINASE YPDA"/>
    <property type="match status" value="1"/>
</dbReference>
<evidence type="ECO:0000259" key="13">
    <source>
        <dbReference type="PROSITE" id="PS50109"/>
    </source>
</evidence>
<feature type="transmembrane region" description="Helical" evidence="12">
    <location>
        <begin position="21"/>
        <end position="44"/>
    </location>
</feature>
<dbReference type="PROSITE" id="PS50109">
    <property type="entry name" value="HIS_KIN"/>
    <property type="match status" value="1"/>
</dbReference>
<evidence type="ECO:0000256" key="9">
    <source>
        <dbReference type="ARBA" id="ARBA00022840"/>
    </source>
</evidence>
<evidence type="ECO:0000256" key="3">
    <source>
        <dbReference type="ARBA" id="ARBA00012438"/>
    </source>
</evidence>
<evidence type="ECO:0000313" key="15">
    <source>
        <dbReference type="EMBL" id="TVY08622.1"/>
    </source>
</evidence>
<evidence type="ECO:0000256" key="7">
    <source>
        <dbReference type="ARBA" id="ARBA00022741"/>
    </source>
</evidence>
<dbReference type="PROSITE" id="PS50885">
    <property type="entry name" value="HAMP"/>
    <property type="match status" value="1"/>
</dbReference>
<evidence type="ECO:0000256" key="6">
    <source>
        <dbReference type="ARBA" id="ARBA00022679"/>
    </source>
</evidence>
<keyword evidence="12" id="KW-0812">Transmembrane</keyword>
<sequence>MKPRVFLFKQAIGNLKIKHKVFALISIVTAVCFLITYFSLQYAYSIYDNQLYSRSSQLLNLSASGIENELKRLDKLSFQIATDQQIQDLLVSLTAETPEFEKYKIRSYITDKLVTYTGYEKNIYSIEISDQLDGLSMSGNSLKTSTARRQQILTESAPGQGETRWIYPDTEDPYLIAAREIRSYTNLNLNRLGTLTVRIRIDKIVEDVVAGTELKNGEMRIVSGTHMIYPAHLGSTPGQDPKQNQNMRLPAAEELKNGYLVKQVGNQQYFITRIQSGYLGWSYDSLIPYDQIFHRIIWMKNILLIGFIFSVLVLMAVAIQFARSITRPIEDLIGLMRQVQKGDFRQAETETADLPSLPMDEIGLLNRTFRHMLRRINELITENYAKQLTIKETQFKALQAQINPHFLYNTLDSINWLAKTNRQPQISSMVEALGFLLRSSISLKETLITVGEELDIVSNYLTIQKYRFDDRLVFELDVPEDVKRLRMPKLMLQPLLENSIHYGLESMLGTCIIAIRTKREPGRVLITVEDNGPGMDAQLLDQVRKGTAPTRGSGIGLKNIEERLMLAFGSAYGLHVDSIAGQGTRVTLIIPDETENSYV</sequence>